<keyword evidence="3 5" id="KW-1133">Transmembrane helix</keyword>
<organism evidence="6 7">
    <name type="scientific">Nocardia arthritidis</name>
    <dbReference type="NCBI Taxonomy" id="228602"/>
    <lineage>
        <taxon>Bacteria</taxon>
        <taxon>Bacillati</taxon>
        <taxon>Actinomycetota</taxon>
        <taxon>Actinomycetes</taxon>
        <taxon>Mycobacteriales</taxon>
        <taxon>Nocardiaceae</taxon>
        <taxon>Nocardia</taxon>
    </lineage>
</organism>
<keyword evidence="7" id="KW-1185">Reference proteome</keyword>
<feature type="transmembrane region" description="Helical" evidence="5">
    <location>
        <begin position="182"/>
        <end position="200"/>
    </location>
</feature>
<keyword evidence="4 5" id="KW-0472">Membrane</keyword>
<evidence type="ECO:0000256" key="5">
    <source>
        <dbReference type="SAM" id="Phobius"/>
    </source>
</evidence>
<feature type="transmembrane region" description="Helical" evidence="5">
    <location>
        <begin position="281"/>
        <end position="301"/>
    </location>
</feature>
<dbReference type="Pfam" id="PF01040">
    <property type="entry name" value="UbiA"/>
    <property type="match status" value="1"/>
</dbReference>
<dbReference type="KEGG" id="nah:F5544_11690"/>
<dbReference type="GO" id="GO:0016020">
    <property type="term" value="C:membrane"/>
    <property type="evidence" value="ECO:0007669"/>
    <property type="project" value="UniProtKB-SubCell"/>
</dbReference>
<dbReference type="Gene3D" id="1.10.357.140">
    <property type="entry name" value="UbiA prenyltransferase"/>
    <property type="match status" value="1"/>
</dbReference>
<feature type="transmembrane region" description="Helical" evidence="5">
    <location>
        <begin position="251"/>
        <end position="269"/>
    </location>
</feature>
<feature type="transmembrane region" description="Helical" evidence="5">
    <location>
        <begin position="122"/>
        <end position="141"/>
    </location>
</feature>
<evidence type="ECO:0000256" key="1">
    <source>
        <dbReference type="ARBA" id="ARBA00004141"/>
    </source>
</evidence>
<dbReference type="GO" id="GO:0016765">
    <property type="term" value="F:transferase activity, transferring alkyl or aryl (other than methyl) groups"/>
    <property type="evidence" value="ECO:0007669"/>
    <property type="project" value="InterPro"/>
</dbReference>
<sequence length="303" mass="32480">MSVAAPALESLTRVARFTAVMYKPHYLVYGILWVLAVEGTAAVAAQPYSAWRPGGATVVRIVVVAVVLLYLRMVDEQKDLEYDRVHNPDRPLVTGAVSANELRAAMAVLGAVTIALSLTQSFWSAVMLTATLLYGLALWALEARSVAVRGNALLNLAVTYPIQLLLAAYVLTAAAATGQVHFHWRAALVVLIFTGAFLHFEFARKTAQPPEQDEHSYSAVLGPTVSAVVTLLLAAGAVVTDLLLLGPGGQAVFTLIPLVLLLIPGYSTWTFLRGERPVHPVVPSAVFVLAFYAVLIVQALVRS</sequence>
<dbReference type="InterPro" id="IPR044878">
    <property type="entry name" value="UbiA_sf"/>
</dbReference>
<proteinExistence type="predicted"/>
<feature type="transmembrane region" description="Helical" evidence="5">
    <location>
        <begin position="153"/>
        <end position="176"/>
    </location>
</feature>
<comment type="subcellular location">
    <subcellularLocation>
        <location evidence="1">Membrane</location>
        <topology evidence="1">Multi-pass membrane protein</topology>
    </subcellularLocation>
</comment>
<feature type="transmembrane region" description="Helical" evidence="5">
    <location>
        <begin position="220"/>
        <end position="245"/>
    </location>
</feature>
<dbReference type="RefSeq" id="WP_238847202.1">
    <property type="nucleotide sequence ID" value="NZ_CP046172.1"/>
</dbReference>
<evidence type="ECO:0000313" key="7">
    <source>
        <dbReference type="Proteomes" id="UP000503540"/>
    </source>
</evidence>
<reference evidence="6 7" key="1">
    <citation type="journal article" date="2019" name="ACS Chem. Biol.">
        <title>Identification and Mobilization of a Cryptic Antibiotic Biosynthesis Gene Locus from a Human-Pathogenic Nocardia Isolate.</title>
        <authorList>
            <person name="Herisse M."/>
            <person name="Ishida K."/>
            <person name="Porter J.L."/>
            <person name="Howden B."/>
            <person name="Hertweck C."/>
            <person name="Stinear T.P."/>
            <person name="Pidot S.J."/>
        </authorList>
    </citation>
    <scope>NUCLEOTIDE SEQUENCE [LARGE SCALE GENOMIC DNA]</scope>
    <source>
        <strain evidence="6 7">AUSMDU00012717</strain>
    </source>
</reference>
<protein>
    <recommendedName>
        <fullName evidence="8">Prenyltransferase</fullName>
    </recommendedName>
</protein>
<evidence type="ECO:0000313" key="6">
    <source>
        <dbReference type="EMBL" id="QIS10230.1"/>
    </source>
</evidence>
<name>A0A6G9YAS9_9NOCA</name>
<evidence type="ECO:0000256" key="3">
    <source>
        <dbReference type="ARBA" id="ARBA00022989"/>
    </source>
</evidence>
<dbReference type="EMBL" id="CP046172">
    <property type="protein sequence ID" value="QIS10230.1"/>
    <property type="molecule type" value="Genomic_DNA"/>
</dbReference>
<keyword evidence="2 5" id="KW-0812">Transmembrane</keyword>
<feature type="transmembrane region" description="Helical" evidence="5">
    <location>
        <begin position="51"/>
        <end position="71"/>
    </location>
</feature>
<evidence type="ECO:0008006" key="8">
    <source>
        <dbReference type="Google" id="ProtNLM"/>
    </source>
</evidence>
<evidence type="ECO:0000256" key="2">
    <source>
        <dbReference type="ARBA" id="ARBA00022692"/>
    </source>
</evidence>
<dbReference type="Proteomes" id="UP000503540">
    <property type="component" value="Chromosome"/>
</dbReference>
<feature type="transmembrane region" description="Helical" evidence="5">
    <location>
        <begin position="26"/>
        <end position="45"/>
    </location>
</feature>
<feature type="transmembrane region" description="Helical" evidence="5">
    <location>
        <begin position="92"/>
        <end position="116"/>
    </location>
</feature>
<dbReference type="AlphaFoldDB" id="A0A6G9YAS9"/>
<dbReference type="InterPro" id="IPR000537">
    <property type="entry name" value="UbiA_prenyltransferase"/>
</dbReference>
<evidence type="ECO:0000256" key="4">
    <source>
        <dbReference type="ARBA" id="ARBA00023136"/>
    </source>
</evidence>
<gene>
    <name evidence="6" type="ORF">F5544_11690</name>
</gene>
<accession>A0A6G9YAS9</accession>